<accession>A0A9W8Y8Z4</accession>
<evidence type="ECO:0000256" key="1">
    <source>
        <dbReference type="ARBA" id="ARBA00006484"/>
    </source>
</evidence>
<protein>
    <recommendedName>
        <fullName evidence="6">Short-chain dehydrogenase/reductase</fullName>
    </recommendedName>
</protein>
<evidence type="ECO:0000313" key="5">
    <source>
        <dbReference type="Proteomes" id="UP001140560"/>
    </source>
</evidence>
<proteinExistence type="inferred from homology"/>
<dbReference type="Pfam" id="PF00106">
    <property type="entry name" value="adh_short"/>
    <property type="match status" value="1"/>
</dbReference>
<dbReference type="SUPFAM" id="SSF51735">
    <property type="entry name" value="NAD(P)-binding Rossmann-fold domains"/>
    <property type="match status" value="1"/>
</dbReference>
<reference evidence="4" key="1">
    <citation type="submission" date="2022-10" db="EMBL/GenBank/DDBJ databases">
        <title>Tapping the CABI collections for fungal endophytes: first genome assemblies for Collariella, Neodidymelliopsis, Ascochyta clinopodiicola, Didymella pomorum, Didymosphaeria variabile, Neocosmospora piperis and Neocucurbitaria cava.</title>
        <authorList>
            <person name="Hill R."/>
        </authorList>
    </citation>
    <scope>NUCLEOTIDE SEQUENCE</scope>
    <source>
        <strain evidence="4">IMI 356814</strain>
    </source>
</reference>
<keyword evidence="3" id="KW-0560">Oxidoreductase</keyword>
<dbReference type="GO" id="GO:0016491">
    <property type="term" value="F:oxidoreductase activity"/>
    <property type="evidence" value="ECO:0007669"/>
    <property type="project" value="UniProtKB-KW"/>
</dbReference>
<dbReference type="Gene3D" id="3.40.50.720">
    <property type="entry name" value="NAD(P)-binding Rossmann-like Domain"/>
    <property type="match status" value="1"/>
</dbReference>
<sequence length="344" mass="37726">MAPSKDMQPLSSPFFPSIFIKNQFRTKTAWPPKDTNLTGKVAIVTGANQGLGLEACDQLLSLRLSSLIIAVRSKAKGEAAADKLRAKYPKASIDVFQLDMSSYDSIQAFVAQVEQLKRLDIVILNAGIRKMKRELVPSTGHEETIQVNYLSTSLLSILLLPILKRKKSAEGSPGRLTIISSGLAFAAKFRNRAAVPLLPSFDEAANFDVMDQYNNSKLLGMMFLYKLADYVSADDVVVNIVDPGFVRGTSLSRDMSAVVGAIMSVWKNIAARPVDVGASTYVDAAVVKGKESHGSYIMSWEINPFAPLLYTPEGKQIIERLWEETMTELSFADVQGVLDSLKRV</sequence>
<comment type="caution">
    <text evidence="4">The sequence shown here is derived from an EMBL/GenBank/DDBJ whole genome shotgun (WGS) entry which is preliminary data.</text>
</comment>
<evidence type="ECO:0000256" key="2">
    <source>
        <dbReference type="ARBA" id="ARBA00022857"/>
    </source>
</evidence>
<evidence type="ECO:0008006" key="6">
    <source>
        <dbReference type="Google" id="ProtNLM"/>
    </source>
</evidence>
<organism evidence="4 5">
    <name type="scientific">Neocucurbitaria cava</name>
    <dbReference type="NCBI Taxonomy" id="798079"/>
    <lineage>
        <taxon>Eukaryota</taxon>
        <taxon>Fungi</taxon>
        <taxon>Dikarya</taxon>
        <taxon>Ascomycota</taxon>
        <taxon>Pezizomycotina</taxon>
        <taxon>Dothideomycetes</taxon>
        <taxon>Pleosporomycetidae</taxon>
        <taxon>Pleosporales</taxon>
        <taxon>Pleosporineae</taxon>
        <taxon>Cucurbitariaceae</taxon>
        <taxon>Neocucurbitaria</taxon>
    </lineage>
</organism>
<dbReference type="PANTHER" id="PTHR24320:SF252">
    <property type="entry name" value="DEHYDROGENASE_REDUCTASE FAMILY PROTEIN, PUTATIVE (AFU_ORTHOLOGUE AFUA_3G08550)-RELATED"/>
    <property type="match status" value="1"/>
</dbReference>
<keyword evidence="2" id="KW-0521">NADP</keyword>
<dbReference type="Proteomes" id="UP001140560">
    <property type="component" value="Unassembled WGS sequence"/>
</dbReference>
<dbReference type="EMBL" id="JAPEUY010000007">
    <property type="protein sequence ID" value="KAJ4371240.1"/>
    <property type="molecule type" value="Genomic_DNA"/>
</dbReference>
<dbReference type="PRINTS" id="PR00081">
    <property type="entry name" value="GDHRDH"/>
</dbReference>
<evidence type="ECO:0000256" key="3">
    <source>
        <dbReference type="ARBA" id="ARBA00023002"/>
    </source>
</evidence>
<comment type="similarity">
    <text evidence="1">Belongs to the short-chain dehydrogenases/reductases (SDR) family.</text>
</comment>
<dbReference type="PANTHER" id="PTHR24320">
    <property type="entry name" value="RETINOL DEHYDROGENASE"/>
    <property type="match status" value="1"/>
</dbReference>
<dbReference type="InterPro" id="IPR036291">
    <property type="entry name" value="NAD(P)-bd_dom_sf"/>
</dbReference>
<dbReference type="AlphaFoldDB" id="A0A9W8Y8Z4"/>
<evidence type="ECO:0000313" key="4">
    <source>
        <dbReference type="EMBL" id="KAJ4371240.1"/>
    </source>
</evidence>
<dbReference type="OrthoDB" id="542013at2759"/>
<name>A0A9W8Y8Z4_9PLEO</name>
<gene>
    <name evidence="4" type="ORF">N0V83_004457</name>
</gene>
<keyword evidence="5" id="KW-1185">Reference proteome</keyword>
<dbReference type="InterPro" id="IPR002347">
    <property type="entry name" value="SDR_fam"/>
</dbReference>